<feature type="compositionally biased region" description="Low complexity" evidence="1">
    <location>
        <begin position="31"/>
        <end position="41"/>
    </location>
</feature>
<keyword evidence="3" id="KW-1185">Reference proteome</keyword>
<organism evidence="2 3">
    <name type="scientific">Plutella xylostella</name>
    <name type="common">Diamondback moth</name>
    <name type="synonym">Plutella maculipennis</name>
    <dbReference type="NCBI Taxonomy" id="51655"/>
    <lineage>
        <taxon>Eukaryota</taxon>
        <taxon>Metazoa</taxon>
        <taxon>Ecdysozoa</taxon>
        <taxon>Arthropoda</taxon>
        <taxon>Hexapoda</taxon>
        <taxon>Insecta</taxon>
        <taxon>Pterygota</taxon>
        <taxon>Neoptera</taxon>
        <taxon>Endopterygota</taxon>
        <taxon>Lepidoptera</taxon>
        <taxon>Glossata</taxon>
        <taxon>Ditrysia</taxon>
        <taxon>Yponomeutoidea</taxon>
        <taxon>Plutellidae</taxon>
        <taxon>Plutella</taxon>
    </lineage>
</organism>
<accession>A0ABQ7Q2M3</accession>
<feature type="region of interest" description="Disordered" evidence="1">
    <location>
        <begin position="1"/>
        <end position="53"/>
    </location>
</feature>
<gene>
    <name evidence="2" type="ORF">JYU34_016356</name>
</gene>
<evidence type="ECO:0000313" key="3">
    <source>
        <dbReference type="Proteomes" id="UP000823941"/>
    </source>
</evidence>
<proteinExistence type="predicted"/>
<evidence type="ECO:0000313" key="2">
    <source>
        <dbReference type="EMBL" id="KAG7299405.1"/>
    </source>
</evidence>
<protein>
    <submittedName>
        <fullName evidence="2">Uncharacterized protein</fullName>
    </submittedName>
</protein>
<dbReference type="EMBL" id="JAHIBW010000022">
    <property type="protein sequence ID" value="KAG7299405.1"/>
    <property type="molecule type" value="Genomic_DNA"/>
</dbReference>
<dbReference type="Proteomes" id="UP000823941">
    <property type="component" value="Chromosome 22"/>
</dbReference>
<sequence length="185" mass="18780">MRTLSVRARKSSGSEWETMERAGGAGRAGRAGRAGASCCGAPRRRRSIRSAGTRGSWRPVVLGACEKPSLASRLSRITRRLCTRAFSFSLERQVAQASCSGGQATSAAATASQAASSSSGGSRRAGLARGPRGAPRGRVVRQSGRGGGVARRCAAADGACYTAPRACTRPAAAAAAAAASPPHRP</sequence>
<comment type="caution">
    <text evidence="2">The sequence shown here is derived from an EMBL/GenBank/DDBJ whole genome shotgun (WGS) entry which is preliminary data.</text>
</comment>
<feature type="region of interest" description="Disordered" evidence="1">
    <location>
        <begin position="110"/>
        <end position="150"/>
    </location>
</feature>
<evidence type="ECO:0000256" key="1">
    <source>
        <dbReference type="SAM" id="MobiDB-lite"/>
    </source>
</evidence>
<name>A0ABQ7Q2M3_PLUXY</name>
<feature type="compositionally biased region" description="Low complexity" evidence="1">
    <location>
        <begin position="110"/>
        <end position="143"/>
    </location>
</feature>
<reference evidence="2 3" key="1">
    <citation type="submission" date="2021-06" db="EMBL/GenBank/DDBJ databases">
        <title>A haploid diamondback moth (Plutella xylostella L.) genome assembly resolves 31 chromosomes and identifies a diamide resistance mutation.</title>
        <authorList>
            <person name="Ward C.M."/>
            <person name="Perry K.D."/>
            <person name="Baker G."/>
            <person name="Powis K."/>
            <person name="Heckel D.G."/>
            <person name="Baxter S.W."/>
        </authorList>
    </citation>
    <scope>NUCLEOTIDE SEQUENCE [LARGE SCALE GENOMIC DNA]</scope>
    <source>
        <strain evidence="2 3">LV</strain>
        <tissue evidence="2">Single pupa</tissue>
    </source>
</reference>